<evidence type="ECO:0000256" key="1">
    <source>
        <dbReference type="SAM" id="MobiDB-lite"/>
    </source>
</evidence>
<reference evidence="2" key="1">
    <citation type="journal article" date="2019" name="Sci. Rep.">
        <title>Draft genome of Tanacetum cinerariifolium, the natural source of mosquito coil.</title>
        <authorList>
            <person name="Yamashiro T."/>
            <person name="Shiraishi A."/>
            <person name="Satake H."/>
            <person name="Nakayama K."/>
        </authorList>
    </citation>
    <scope>NUCLEOTIDE SEQUENCE</scope>
</reference>
<name>A0A699XAD4_TANCI</name>
<organism evidence="2">
    <name type="scientific">Tanacetum cinerariifolium</name>
    <name type="common">Dalmatian daisy</name>
    <name type="synonym">Chrysanthemum cinerariifolium</name>
    <dbReference type="NCBI Taxonomy" id="118510"/>
    <lineage>
        <taxon>Eukaryota</taxon>
        <taxon>Viridiplantae</taxon>
        <taxon>Streptophyta</taxon>
        <taxon>Embryophyta</taxon>
        <taxon>Tracheophyta</taxon>
        <taxon>Spermatophyta</taxon>
        <taxon>Magnoliopsida</taxon>
        <taxon>eudicotyledons</taxon>
        <taxon>Gunneridae</taxon>
        <taxon>Pentapetalae</taxon>
        <taxon>asterids</taxon>
        <taxon>campanulids</taxon>
        <taxon>Asterales</taxon>
        <taxon>Asteraceae</taxon>
        <taxon>Asteroideae</taxon>
        <taxon>Anthemideae</taxon>
        <taxon>Anthemidinae</taxon>
        <taxon>Tanacetum</taxon>
    </lineage>
</organism>
<sequence length="58" mass="5883">GRLPPSQSAAAASGPPPTLAARSANDAPNGAVMLVRAAGRGRLRRGLGLRNSREKSGY</sequence>
<feature type="compositionally biased region" description="Low complexity" evidence="1">
    <location>
        <begin position="1"/>
        <end position="13"/>
    </location>
</feature>
<feature type="non-terminal residue" evidence="2">
    <location>
        <position position="1"/>
    </location>
</feature>
<dbReference type="AlphaFoldDB" id="A0A699XAD4"/>
<proteinExistence type="predicted"/>
<accession>A0A699XAD4</accession>
<feature type="region of interest" description="Disordered" evidence="1">
    <location>
        <begin position="1"/>
        <end position="25"/>
    </location>
</feature>
<evidence type="ECO:0000313" key="2">
    <source>
        <dbReference type="EMBL" id="GFD53614.1"/>
    </source>
</evidence>
<gene>
    <name evidence="2" type="ORF">Tci_925583</name>
</gene>
<dbReference type="EMBL" id="BKCJ011796529">
    <property type="protein sequence ID" value="GFD53614.1"/>
    <property type="molecule type" value="Genomic_DNA"/>
</dbReference>
<comment type="caution">
    <text evidence="2">The sequence shown here is derived from an EMBL/GenBank/DDBJ whole genome shotgun (WGS) entry which is preliminary data.</text>
</comment>
<protein>
    <submittedName>
        <fullName evidence="2">Uncharacterized protein</fullName>
    </submittedName>
</protein>